<dbReference type="InterPro" id="IPR002139">
    <property type="entry name" value="Ribo/fructo_kinase"/>
</dbReference>
<feature type="binding site" evidence="9">
    <location>
        <position position="268"/>
    </location>
    <ligand>
        <name>substrate</name>
    </ligand>
</feature>
<dbReference type="Pfam" id="PF00294">
    <property type="entry name" value="PfkB"/>
    <property type="match status" value="1"/>
</dbReference>
<protein>
    <recommendedName>
        <fullName evidence="9">Ribokinase</fullName>
        <shortName evidence="9">RK</shortName>
        <ecNumber evidence="9">2.7.1.15</ecNumber>
    </recommendedName>
</protein>
<keyword evidence="4 9" id="KW-0418">Kinase</keyword>
<comment type="activity regulation">
    <text evidence="9">Activated by a monovalent cation that binds near, but not in, the active site. The most likely occupant of the site in vivo is potassium. Ion binding induces a conformational change that may alter substrate affinity.</text>
</comment>
<feature type="binding site" evidence="9">
    <location>
        <position position="298"/>
    </location>
    <ligand>
        <name>K(+)</name>
        <dbReference type="ChEBI" id="CHEBI:29103"/>
    </ligand>
</feature>
<keyword evidence="7 9" id="KW-0630">Potassium</keyword>
<dbReference type="EMBL" id="FBWG01000019">
    <property type="protein sequence ID" value="CUX33456.1"/>
    <property type="molecule type" value="Genomic_DNA"/>
</dbReference>
<feature type="binding site" evidence="9">
    <location>
        <position position="262"/>
    </location>
    <ligand>
        <name>K(+)</name>
        <dbReference type="ChEBI" id="CHEBI:29103"/>
    </ligand>
</feature>
<dbReference type="GO" id="GO:0004747">
    <property type="term" value="F:ribokinase activity"/>
    <property type="evidence" value="ECO:0007669"/>
    <property type="project" value="UniProtKB-UniRule"/>
</dbReference>
<comment type="function">
    <text evidence="9">Catalyzes the phosphorylation of ribose at O-5 in a reaction requiring ATP and magnesium. The resulting D-ribose-5-phosphate can then be used either for sythesis of nucleotides, histidine, and tryptophan, or as a component of the pentose phosphate pathway.</text>
</comment>
<name>A0A1S7QAH9_9HYPH</name>
<feature type="binding site" evidence="9">
    <location>
        <position position="156"/>
    </location>
    <ligand>
        <name>substrate</name>
    </ligand>
</feature>
<feature type="active site" description="Proton acceptor" evidence="9">
    <location>
        <position position="268"/>
    </location>
</feature>
<comment type="cofactor">
    <cofactor evidence="9">
        <name>Mg(2+)</name>
        <dbReference type="ChEBI" id="CHEBI:18420"/>
    </cofactor>
    <text evidence="9">Requires a divalent cation, most likely magnesium in vivo, as an electrophilic catalyst to aid phosphoryl group transfer. It is the chelate of the metal and the nucleotide that is the actual substrate.</text>
</comment>
<organism evidence="11 12">
    <name type="scientific">Agrobacterium deltaense Zutra 3/1</name>
    <dbReference type="NCBI Taxonomy" id="1183427"/>
    <lineage>
        <taxon>Bacteria</taxon>
        <taxon>Pseudomonadati</taxon>
        <taxon>Pseudomonadota</taxon>
        <taxon>Alphaproteobacteria</taxon>
        <taxon>Hyphomicrobiales</taxon>
        <taxon>Rhizobiaceae</taxon>
        <taxon>Rhizobium/Agrobacterium group</taxon>
        <taxon>Agrobacterium</taxon>
    </lineage>
</organism>
<dbReference type="Gene3D" id="3.40.1190.20">
    <property type="match status" value="1"/>
</dbReference>
<feature type="binding site" evidence="9">
    <location>
        <position position="307"/>
    </location>
    <ligand>
        <name>K(+)</name>
        <dbReference type="ChEBI" id="CHEBI:29103"/>
    </ligand>
</feature>
<dbReference type="GO" id="GO:0019303">
    <property type="term" value="P:D-ribose catabolic process"/>
    <property type="evidence" value="ECO:0007669"/>
    <property type="project" value="UniProtKB-UniRule"/>
</dbReference>
<comment type="pathway">
    <text evidence="9">Carbohydrate metabolism; D-ribose degradation; D-ribose 5-phosphate from beta-D-ribopyranose: step 2/2.</text>
</comment>
<dbReference type="CDD" id="cd01174">
    <property type="entry name" value="ribokinase"/>
    <property type="match status" value="1"/>
</dbReference>
<evidence type="ECO:0000256" key="2">
    <source>
        <dbReference type="ARBA" id="ARBA00022723"/>
    </source>
</evidence>
<evidence type="ECO:0000256" key="6">
    <source>
        <dbReference type="ARBA" id="ARBA00022842"/>
    </source>
</evidence>
<evidence type="ECO:0000256" key="5">
    <source>
        <dbReference type="ARBA" id="ARBA00022840"/>
    </source>
</evidence>
<dbReference type="GO" id="GO:0046872">
    <property type="term" value="F:metal ion binding"/>
    <property type="evidence" value="ECO:0007669"/>
    <property type="project" value="UniProtKB-KW"/>
</dbReference>
<accession>A0A1S7QAH9</accession>
<dbReference type="InterPro" id="IPR029056">
    <property type="entry name" value="Ribokinase-like"/>
</dbReference>
<evidence type="ECO:0000313" key="12">
    <source>
        <dbReference type="Proteomes" id="UP000191987"/>
    </source>
</evidence>
<comment type="subunit">
    <text evidence="9">Homodimer.</text>
</comment>
<gene>
    <name evidence="9" type="primary">rbsK</name>
    <name evidence="11" type="ORF">AGR7C_Cc260285</name>
</gene>
<evidence type="ECO:0000256" key="3">
    <source>
        <dbReference type="ARBA" id="ARBA00022741"/>
    </source>
</evidence>
<dbReference type="SUPFAM" id="SSF53613">
    <property type="entry name" value="Ribokinase-like"/>
    <property type="match status" value="1"/>
</dbReference>
<sequence length="318" mass="32215">MIRSGKVAALLEFYTDTPSMITVFGSINMDLVATAKRLPKPGETVTGETFSTAAGGKGANQALAARRAGATVKMAGAAGDDTFAAPALTLLRDAGTDLSLVKTTPGPTGTAVILIGEGGENMISVIPAANGEVSASDATKALAEMSAGDILMLQFEIPASAIEAALTAAKAKRVTTVINTAPLTADGPRLAGLADIVIANETEFELLLGKNGLSGSERENELKALHDRTGQTLIVTLGADGVIAMRNGKVFRASGLKIEPVDTVGAGDTFCGYLAASLDQGMDFEKALKRAAVAGSLACTRAGAQPSIPLAAEVDAAL</sequence>
<feature type="binding site" evidence="9">
    <location>
        <position position="301"/>
    </location>
    <ligand>
        <name>K(+)</name>
        <dbReference type="ChEBI" id="CHEBI:29103"/>
    </ligand>
</feature>
<feature type="binding site" evidence="9">
    <location>
        <begin position="56"/>
        <end position="60"/>
    </location>
    <ligand>
        <name>substrate</name>
    </ligand>
</feature>
<evidence type="ECO:0000313" key="11">
    <source>
        <dbReference type="EMBL" id="CUX33456.1"/>
    </source>
</evidence>
<feature type="binding site" evidence="9">
    <location>
        <begin position="236"/>
        <end position="241"/>
    </location>
    <ligand>
        <name>ATP</name>
        <dbReference type="ChEBI" id="CHEBI:30616"/>
    </ligand>
</feature>
<comment type="caution">
    <text evidence="9">Lacks conserved residue(s) required for the propagation of feature annotation.</text>
</comment>
<dbReference type="PRINTS" id="PR00990">
    <property type="entry name" value="RIBOKINASE"/>
</dbReference>
<feature type="binding site" evidence="9">
    <location>
        <position position="200"/>
    </location>
    <ligand>
        <name>ATP</name>
        <dbReference type="ChEBI" id="CHEBI:30616"/>
    </ligand>
</feature>
<comment type="subcellular location">
    <subcellularLocation>
        <location evidence="9">Cytoplasm</location>
    </subcellularLocation>
</comment>
<keyword evidence="2 9" id="KW-0479">Metal-binding</keyword>
<evidence type="ECO:0000256" key="7">
    <source>
        <dbReference type="ARBA" id="ARBA00022958"/>
    </source>
</evidence>
<dbReference type="GO" id="GO:0005524">
    <property type="term" value="F:ATP binding"/>
    <property type="evidence" value="ECO:0007669"/>
    <property type="project" value="UniProtKB-UniRule"/>
</dbReference>
<dbReference type="GO" id="GO:0005829">
    <property type="term" value="C:cytosol"/>
    <property type="evidence" value="ECO:0007669"/>
    <property type="project" value="TreeGrafter"/>
</dbReference>
<keyword evidence="6 9" id="KW-0460">Magnesium</keyword>
<feature type="binding site" evidence="9">
    <location>
        <position position="303"/>
    </location>
    <ligand>
        <name>K(+)</name>
        <dbReference type="ChEBI" id="CHEBI:29103"/>
    </ligand>
</feature>
<dbReference type="HAMAP" id="MF_01987">
    <property type="entry name" value="Ribokinase"/>
    <property type="match status" value="1"/>
</dbReference>
<keyword evidence="8 9" id="KW-0119">Carbohydrate metabolism</keyword>
<dbReference type="AlphaFoldDB" id="A0A1S7QAH9"/>
<evidence type="ECO:0000256" key="8">
    <source>
        <dbReference type="ARBA" id="ARBA00023277"/>
    </source>
</evidence>
<keyword evidence="5 9" id="KW-0067">ATP-binding</keyword>
<feature type="domain" description="Carbohydrate kinase PfkB" evidence="10">
    <location>
        <begin position="20"/>
        <end position="309"/>
    </location>
</feature>
<comment type="catalytic activity">
    <reaction evidence="9">
        <text>D-ribose + ATP = D-ribose 5-phosphate + ADP + H(+)</text>
        <dbReference type="Rhea" id="RHEA:13697"/>
        <dbReference type="ChEBI" id="CHEBI:15378"/>
        <dbReference type="ChEBI" id="CHEBI:30616"/>
        <dbReference type="ChEBI" id="CHEBI:47013"/>
        <dbReference type="ChEBI" id="CHEBI:78346"/>
        <dbReference type="ChEBI" id="CHEBI:456216"/>
        <dbReference type="EC" id="2.7.1.15"/>
    </reaction>
</comment>
<evidence type="ECO:0000256" key="9">
    <source>
        <dbReference type="HAMAP-Rule" id="MF_01987"/>
    </source>
</evidence>
<keyword evidence="9" id="KW-0963">Cytoplasm</keyword>
<dbReference type="PANTHER" id="PTHR10584">
    <property type="entry name" value="SUGAR KINASE"/>
    <property type="match status" value="1"/>
</dbReference>
<feature type="binding site" evidence="9">
    <location>
        <begin position="267"/>
        <end position="268"/>
    </location>
    <ligand>
        <name>ATP</name>
        <dbReference type="ChEBI" id="CHEBI:30616"/>
    </ligand>
</feature>
<dbReference type="PANTHER" id="PTHR10584:SF166">
    <property type="entry name" value="RIBOKINASE"/>
    <property type="match status" value="1"/>
</dbReference>
<evidence type="ECO:0000256" key="4">
    <source>
        <dbReference type="ARBA" id="ARBA00022777"/>
    </source>
</evidence>
<dbReference type="InterPro" id="IPR011611">
    <property type="entry name" value="PfkB_dom"/>
</dbReference>
<feature type="binding site" evidence="9">
    <location>
        <begin position="28"/>
        <end position="30"/>
    </location>
    <ligand>
        <name>substrate</name>
    </ligand>
</feature>
<comment type="similarity">
    <text evidence="9">Belongs to the carbohydrate kinase PfkB family. Ribokinase subfamily.</text>
</comment>
<dbReference type="UniPathway" id="UPA00916">
    <property type="reaction ID" value="UER00889"/>
</dbReference>
<dbReference type="InterPro" id="IPR011877">
    <property type="entry name" value="Ribokinase"/>
</dbReference>
<keyword evidence="1 9" id="KW-0808">Transferase</keyword>
<feature type="binding site" evidence="9">
    <location>
        <position position="264"/>
    </location>
    <ligand>
        <name>K(+)</name>
        <dbReference type="ChEBI" id="CHEBI:29103"/>
    </ligand>
</feature>
<keyword evidence="3 9" id="KW-0547">Nucleotide-binding</keyword>
<dbReference type="Proteomes" id="UP000191987">
    <property type="component" value="Unassembled WGS sequence"/>
</dbReference>
<dbReference type="EC" id="2.7.1.15" evidence="9"/>
<evidence type="ECO:0000256" key="1">
    <source>
        <dbReference type="ARBA" id="ARBA00022679"/>
    </source>
</evidence>
<reference evidence="11 12" key="1">
    <citation type="submission" date="2016-01" db="EMBL/GenBank/DDBJ databases">
        <authorList>
            <person name="Oliw E.H."/>
        </authorList>
    </citation>
    <scope>NUCLEOTIDE SEQUENCE [LARGE SCALE GENOMIC DNA]</scope>
    <source>
        <strain evidence="11 12">Zutra 3-1</strain>
    </source>
</reference>
<proteinExistence type="inferred from homology"/>
<evidence type="ECO:0000259" key="10">
    <source>
        <dbReference type="Pfam" id="PF00294"/>
    </source>
</evidence>